<dbReference type="RefSeq" id="XP_038736849.1">
    <property type="nucleotide sequence ID" value="XM_038872291.1"/>
</dbReference>
<dbReference type="Proteomes" id="UP000710849">
    <property type="component" value="Unassembled WGS sequence"/>
</dbReference>
<dbReference type="InterPro" id="IPR002347">
    <property type="entry name" value="SDR_fam"/>
</dbReference>
<dbReference type="GO" id="GO:0016614">
    <property type="term" value="F:oxidoreductase activity, acting on CH-OH group of donors"/>
    <property type="evidence" value="ECO:0007669"/>
    <property type="project" value="UniProtKB-ARBA"/>
</dbReference>
<protein>
    <submittedName>
        <fullName evidence="3">Uncharacterized protein</fullName>
    </submittedName>
</protein>
<dbReference type="GeneID" id="62145369"/>
<organism evidence="3 4">
    <name type="scientific">Botrytis byssoidea</name>
    <dbReference type="NCBI Taxonomy" id="139641"/>
    <lineage>
        <taxon>Eukaryota</taxon>
        <taxon>Fungi</taxon>
        <taxon>Dikarya</taxon>
        <taxon>Ascomycota</taxon>
        <taxon>Pezizomycotina</taxon>
        <taxon>Leotiomycetes</taxon>
        <taxon>Helotiales</taxon>
        <taxon>Sclerotiniaceae</taxon>
        <taxon>Botrytis</taxon>
    </lineage>
</organism>
<comment type="caution">
    <text evidence="3">The sequence shown here is derived from an EMBL/GenBank/DDBJ whole genome shotgun (WGS) entry which is preliminary data.</text>
</comment>
<dbReference type="AlphaFoldDB" id="A0A9P5ISI0"/>
<proteinExistence type="inferred from homology"/>
<sequence length="109" mass="11271">MSTLSSTLLTSLTRSRKVAIVSGSPSGIGTSIARELSLRGANVVINYPSQAERIAAEAVFKSLKGNSKSILVEADLSTIAGPSKLVEAAVAEFGEIDILVNNADISLPN</sequence>
<dbReference type="EMBL" id="RCSW01000003">
    <property type="protein sequence ID" value="KAF7952283.1"/>
    <property type="molecule type" value="Genomic_DNA"/>
</dbReference>
<keyword evidence="2" id="KW-0560">Oxidoreductase</keyword>
<evidence type="ECO:0000256" key="1">
    <source>
        <dbReference type="ARBA" id="ARBA00006484"/>
    </source>
</evidence>
<dbReference type="Gene3D" id="3.40.50.720">
    <property type="entry name" value="NAD(P)-binding Rossmann-like Domain"/>
    <property type="match status" value="1"/>
</dbReference>
<keyword evidence="4" id="KW-1185">Reference proteome</keyword>
<dbReference type="PRINTS" id="PR00081">
    <property type="entry name" value="GDHRDH"/>
</dbReference>
<gene>
    <name evidence="3" type="ORF">EAE97_001780</name>
</gene>
<dbReference type="Pfam" id="PF00106">
    <property type="entry name" value="adh_short"/>
    <property type="match status" value="1"/>
</dbReference>
<evidence type="ECO:0000256" key="2">
    <source>
        <dbReference type="ARBA" id="ARBA00023002"/>
    </source>
</evidence>
<dbReference type="SUPFAM" id="SSF51735">
    <property type="entry name" value="NAD(P)-binding Rossmann-fold domains"/>
    <property type="match status" value="1"/>
</dbReference>
<dbReference type="PANTHER" id="PTHR48107">
    <property type="entry name" value="NADPH-DEPENDENT ALDEHYDE REDUCTASE-LIKE PROTEIN, CHLOROPLASTIC-RELATED"/>
    <property type="match status" value="1"/>
</dbReference>
<dbReference type="PANTHER" id="PTHR48107:SF7">
    <property type="entry name" value="RE15974P"/>
    <property type="match status" value="1"/>
</dbReference>
<reference evidence="3 4" key="1">
    <citation type="journal article" date="2020" name="Genome Biol. Evol.">
        <title>Comparative genomics of Sclerotiniaceae.</title>
        <authorList>
            <person name="Valero Jimenez C.A."/>
            <person name="Steentjes M."/>
            <person name="Scholten O.E."/>
            <person name="Van Kan J.A.L."/>
        </authorList>
    </citation>
    <scope>NUCLEOTIDE SEQUENCE [LARGE SCALE GENOMIC DNA]</scope>
    <source>
        <strain evidence="3 4">MUCL 94</strain>
    </source>
</reference>
<dbReference type="InterPro" id="IPR036291">
    <property type="entry name" value="NAD(P)-bd_dom_sf"/>
</dbReference>
<evidence type="ECO:0000313" key="3">
    <source>
        <dbReference type="EMBL" id="KAF7952283.1"/>
    </source>
</evidence>
<comment type="similarity">
    <text evidence="1">Belongs to the short-chain dehydrogenases/reductases (SDR) family.</text>
</comment>
<accession>A0A9P5ISI0</accession>
<name>A0A9P5ISI0_9HELO</name>
<evidence type="ECO:0000313" key="4">
    <source>
        <dbReference type="Proteomes" id="UP000710849"/>
    </source>
</evidence>